<dbReference type="PROSITE" id="PS50157">
    <property type="entry name" value="ZINC_FINGER_C2H2_2"/>
    <property type="match status" value="5"/>
</dbReference>
<feature type="compositionally biased region" description="Pro residues" evidence="15">
    <location>
        <begin position="255"/>
        <end position="267"/>
    </location>
</feature>
<dbReference type="FunFam" id="3.30.160.60:FF:000875">
    <property type="entry name" value="zinc finger protein 236 isoform X7"/>
    <property type="match status" value="1"/>
</dbReference>
<dbReference type="InterPro" id="IPR036236">
    <property type="entry name" value="Znf_C2H2_sf"/>
</dbReference>
<evidence type="ECO:0000256" key="5">
    <source>
        <dbReference type="ARBA" id="ARBA00022771"/>
    </source>
</evidence>
<feature type="domain" description="C2H2-type" evidence="16">
    <location>
        <begin position="397"/>
        <end position="424"/>
    </location>
</feature>
<keyword evidence="11" id="KW-0844">Vision</keyword>
<dbReference type="EMBL" id="CAJHNH020008442">
    <property type="protein sequence ID" value="CAG5135637.1"/>
    <property type="molecule type" value="Genomic_DNA"/>
</dbReference>
<evidence type="ECO:0000256" key="6">
    <source>
        <dbReference type="ARBA" id="ARBA00022833"/>
    </source>
</evidence>
<dbReference type="FunFam" id="3.30.160.60:FF:000096">
    <property type="entry name" value="Zinc finger and BTB domain-containing protein 18 isoform 1"/>
    <property type="match status" value="1"/>
</dbReference>
<dbReference type="GO" id="GO:0003677">
    <property type="term" value="F:DNA binding"/>
    <property type="evidence" value="ECO:0007669"/>
    <property type="project" value="UniProtKB-KW"/>
</dbReference>
<gene>
    <name evidence="17" type="ORF">CUNI_LOCUS21195</name>
</gene>
<feature type="domain" description="C2H2-type" evidence="16">
    <location>
        <begin position="453"/>
        <end position="480"/>
    </location>
</feature>
<dbReference type="PANTHER" id="PTHR24394:SF44">
    <property type="entry name" value="ZINC FINGER PROTEIN 271-LIKE"/>
    <property type="match status" value="1"/>
</dbReference>
<comment type="caution">
    <text evidence="17">The sequence shown here is derived from an EMBL/GenBank/DDBJ whole genome shotgun (WGS) entry which is preliminary data.</text>
</comment>
<dbReference type="SMART" id="SM00355">
    <property type="entry name" value="ZnF_C2H2"/>
    <property type="match status" value="5"/>
</dbReference>
<keyword evidence="4" id="KW-0677">Repeat</keyword>
<evidence type="ECO:0000256" key="13">
    <source>
        <dbReference type="ARBA" id="ARBA00067600"/>
    </source>
</evidence>
<feature type="region of interest" description="Disordered" evidence="15">
    <location>
        <begin position="241"/>
        <end position="273"/>
    </location>
</feature>
<keyword evidence="7" id="KW-0805">Transcription regulation</keyword>
<evidence type="ECO:0000256" key="7">
    <source>
        <dbReference type="ARBA" id="ARBA00023015"/>
    </source>
</evidence>
<evidence type="ECO:0000256" key="14">
    <source>
        <dbReference type="PROSITE-ProRule" id="PRU00042"/>
    </source>
</evidence>
<keyword evidence="9" id="KW-0804">Transcription</keyword>
<proteinExistence type="predicted"/>
<protein>
    <recommendedName>
        <fullName evidence="13">Protein glass</fullName>
    </recommendedName>
</protein>
<sequence length="507" mass="55651">MDSPYNSIAATNADLWRSSIDDASPPPNILFDSPTRDHIDANMTSLGLAPLELEQLPNFFSIPSCPSYKYGHLGDREYTTKGPHDIADALLSLKHAVVHPDLRGPMSPLSSPPPQPSMSHFGSSHFGSTQVMSGYGVPSPGPHPYTHSHSFSHGPSQGLAYSLNHNSPVMQGSYGTQALGPPSHHQYAQYAESCQSPILQPPVQTANVHFPSMSVNVSMSMNVGMPTNLGPGHGQYNCGPSGPVIGGNSAQGWPLSPPSPPLPPPPSSMSQYHNSTSANIPTHCNGYANQSHTFGHFTPEYRSLPPDPRTTGMYYKPVSEPFKDGKYCQMNHHHHHHHHEHILKRNRFAHERSLSSAAGLDGGLVVKTNLCRICGKTYARPSTLKTHLRTHSGEKPYKCSTCSKSFSQAANLTAHLRTHSGEKPFRCPVCERRFSQSSSVTTHMRTHSGERPYRCRMCKKAFSDSSTLTKHLRIHSGEKPYQCKLCLLRFSQSGNLNRHMRVHSGNN</sequence>
<evidence type="ECO:0000256" key="4">
    <source>
        <dbReference type="ARBA" id="ARBA00022737"/>
    </source>
</evidence>
<evidence type="ECO:0000313" key="17">
    <source>
        <dbReference type="EMBL" id="CAG5135637.1"/>
    </source>
</evidence>
<dbReference type="FunFam" id="3.30.160.60:FF:000310">
    <property type="entry name" value="GLIS family zinc finger 2"/>
    <property type="match status" value="1"/>
</dbReference>
<dbReference type="GO" id="GO:0007601">
    <property type="term" value="P:visual perception"/>
    <property type="evidence" value="ECO:0007669"/>
    <property type="project" value="UniProtKB-KW"/>
</dbReference>
<dbReference type="InterPro" id="IPR013087">
    <property type="entry name" value="Znf_C2H2_type"/>
</dbReference>
<keyword evidence="3" id="KW-0479">Metal-binding</keyword>
<dbReference type="GO" id="GO:0005634">
    <property type="term" value="C:nucleus"/>
    <property type="evidence" value="ECO:0007669"/>
    <property type="project" value="UniProtKB-SubCell"/>
</dbReference>
<evidence type="ECO:0000256" key="10">
    <source>
        <dbReference type="ARBA" id="ARBA00023242"/>
    </source>
</evidence>
<keyword evidence="18" id="KW-1185">Reference proteome</keyword>
<name>A0A8S4A1C1_9EUPU</name>
<accession>A0A8S4A1C1</accession>
<dbReference type="GO" id="GO:0000981">
    <property type="term" value="F:DNA-binding transcription factor activity, RNA polymerase II-specific"/>
    <property type="evidence" value="ECO:0007669"/>
    <property type="project" value="TreeGrafter"/>
</dbReference>
<evidence type="ECO:0000256" key="8">
    <source>
        <dbReference type="ARBA" id="ARBA00023125"/>
    </source>
</evidence>
<dbReference type="Pfam" id="PF00096">
    <property type="entry name" value="zf-C2H2"/>
    <property type="match status" value="5"/>
</dbReference>
<keyword evidence="10" id="KW-0539">Nucleus</keyword>
<keyword evidence="8" id="KW-0238">DNA-binding</keyword>
<dbReference type="FunFam" id="3.30.160.60:FF:001159">
    <property type="entry name" value="Protein glass"/>
    <property type="match status" value="1"/>
</dbReference>
<evidence type="ECO:0000256" key="2">
    <source>
        <dbReference type="ARBA" id="ARBA00022606"/>
    </source>
</evidence>
<evidence type="ECO:0000256" key="9">
    <source>
        <dbReference type="ARBA" id="ARBA00023163"/>
    </source>
</evidence>
<evidence type="ECO:0000256" key="15">
    <source>
        <dbReference type="SAM" id="MobiDB-lite"/>
    </source>
</evidence>
<dbReference type="PANTHER" id="PTHR24394">
    <property type="entry name" value="ZINC FINGER PROTEIN"/>
    <property type="match status" value="1"/>
</dbReference>
<feature type="domain" description="C2H2-type" evidence="16">
    <location>
        <begin position="369"/>
        <end position="396"/>
    </location>
</feature>
<keyword evidence="2" id="KW-0716">Sensory transduction</keyword>
<evidence type="ECO:0000313" key="18">
    <source>
        <dbReference type="Proteomes" id="UP000678393"/>
    </source>
</evidence>
<dbReference type="PROSITE" id="PS00028">
    <property type="entry name" value="ZINC_FINGER_C2H2_1"/>
    <property type="match status" value="5"/>
</dbReference>
<dbReference type="Proteomes" id="UP000678393">
    <property type="component" value="Unassembled WGS sequence"/>
</dbReference>
<dbReference type="AlphaFoldDB" id="A0A8S4A1C1"/>
<evidence type="ECO:0000256" key="11">
    <source>
        <dbReference type="ARBA" id="ARBA00023305"/>
    </source>
</evidence>
<dbReference type="OrthoDB" id="8113227at2759"/>
<evidence type="ECO:0000256" key="12">
    <source>
        <dbReference type="ARBA" id="ARBA00058744"/>
    </source>
</evidence>
<comment type="function">
    <text evidence="12">Transcription factor required for gene expression specific to photoreceptor cells.</text>
</comment>
<feature type="domain" description="C2H2-type" evidence="16">
    <location>
        <begin position="481"/>
        <end position="507"/>
    </location>
</feature>
<evidence type="ECO:0000256" key="3">
    <source>
        <dbReference type="ARBA" id="ARBA00022723"/>
    </source>
</evidence>
<dbReference type="GO" id="GO:0008270">
    <property type="term" value="F:zinc ion binding"/>
    <property type="evidence" value="ECO:0007669"/>
    <property type="project" value="UniProtKB-KW"/>
</dbReference>
<dbReference type="Gene3D" id="3.30.160.60">
    <property type="entry name" value="Classic Zinc Finger"/>
    <property type="match status" value="5"/>
</dbReference>
<organism evidence="17 18">
    <name type="scientific">Candidula unifasciata</name>
    <dbReference type="NCBI Taxonomy" id="100452"/>
    <lineage>
        <taxon>Eukaryota</taxon>
        <taxon>Metazoa</taxon>
        <taxon>Spiralia</taxon>
        <taxon>Lophotrochozoa</taxon>
        <taxon>Mollusca</taxon>
        <taxon>Gastropoda</taxon>
        <taxon>Heterobranchia</taxon>
        <taxon>Euthyneura</taxon>
        <taxon>Panpulmonata</taxon>
        <taxon>Eupulmonata</taxon>
        <taxon>Stylommatophora</taxon>
        <taxon>Helicina</taxon>
        <taxon>Helicoidea</taxon>
        <taxon>Geomitridae</taxon>
        <taxon>Candidula</taxon>
    </lineage>
</organism>
<reference evidence="17" key="1">
    <citation type="submission" date="2021-04" db="EMBL/GenBank/DDBJ databases">
        <authorList>
            <consortium name="Molecular Ecology Group"/>
        </authorList>
    </citation>
    <scope>NUCLEOTIDE SEQUENCE</scope>
</reference>
<evidence type="ECO:0000259" key="16">
    <source>
        <dbReference type="PROSITE" id="PS50157"/>
    </source>
</evidence>
<keyword evidence="5 14" id="KW-0863">Zinc-finger</keyword>
<evidence type="ECO:0000256" key="1">
    <source>
        <dbReference type="ARBA" id="ARBA00004123"/>
    </source>
</evidence>
<keyword evidence="6" id="KW-0862">Zinc</keyword>
<dbReference type="FunFam" id="3.30.160.60:FF:002343">
    <property type="entry name" value="Zinc finger protein 33A"/>
    <property type="match status" value="1"/>
</dbReference>
<feature type="domain" description="C2H2-type" evidence="16">
    <location>
        <begin position="425"/>
        <end position="452"/>
    </location>
</feature>
<comment type="subcellular location">
    <subcellularLocation>
        <location evidence="1">Nucleus</location>
    </subcellularLocation>
</comment>
<dbReference type="SUPFAM" id="SSF57667">
    <property type="entry name" value="beta-beta-alpha zinc fingers"/>
    <property type="match status" value="3"/>
</dbReference>